<feature type="region of interest" description="Disordered" evidence="2">
    <location>
        <begin position="393"/>
        <end position="427"/>
    </location>
</feature>
<feature type="compositionally biased region" description="Low complexity" evidence="2">
    <location>
        <begin position="1"/>
        <end position="11"/>
    </location>
</feature>
<dbReference type="Gene3D" id="3.30.1370.50">
    <property type="entry name" value="R3H-like domain"/>
    <property type="match status" value="1"/>
</dbReference>
<comment type="caution">
    <text evidence="6">The sequence shown here is derived from an EMBL/GenBank/DDBJ whole genome shotgun (WGS) entry which is preliminary data.</text>
</comment>
<protein>
    <submittedName>
        <fullName evidence="6">R3H domain-containing protein 2,R3H domain-containing protein 1,Protein encore</fullName>
    </submittedName>
</protein>
<evidence type="ECO:0000256" key="2">
    <source>
        <dbReference type="SAM" id="MobiDB-lite"/>
    </source>
</evidence>
<feature type="compositionally biased region" description="Low complexity" evidence="2">
    <location>
        <begin position="411"/>
        <end position="424"/>
    </location>
</feature>
<reference evidence="6" key="1">
    <citation type="submission" date="2021-01" db="EMBL/GenBank/DDBJ databases">
        <authorList>
            <person name="Li R."/>
            <person name="Bekaert M."/>
        </authorList>
    </citation>
    <scope>NUCLEOTIDE SEQUENCE</scope>
    <source>
        <strain evidence="6">Farmed</strain>
    </source>
</reference>
<feature type="compositionally biased region" description="Polar residues" evidence="2">
    <location>
        <begin position="482"/>
        <end position="515"/>
    </location>
</feature>
<accession>A0A812D8V6</accession>
<dbReference type="GO" id="GO:0003676">
    <property type="term" value="F:nucleic acid binding"/>
    <property type="evidence" value="ECO:0007669"/>
    <property type="project" value="UniProtKB-UniRule"/>
</dbReference>
<dbReference type="InterPro" id="IPR051937">
    <property type="entry name" value="R3H_domain_containing"/>
</dbReference>
<keyword evidence="7" id="KW-1185">Reference proteome</keyword>
<proteinExistence type="predicted"/>
<dbReference type="Proteomes" id="UP000597762">
    <property type="component" value="Unassembled WGS sequence"/>
</dbReference>
<organism evidence="6 7">
    <name type="scientific">Acanthosepion pharaonis</name>
    <name type="common">Pharaoh cuttlefish</name>
    <name type="synonym">Sepia pharaonis</name>
    <dbReference type="NCBI Taxonomy" id="158019"/>
    <lineage>
        <taxon>Eukaryota</taxon>
        <taxon>Metazoa</taxon>
        <taxon>Spiralia</taxon>
        <taxon>Lophotrochozoa</taxon>
        <taxon>Mollusca</taxon>
        <taxon>Cephalopoda</taxon>
        <taxon>Coleoidea</taxon>
        <taxon>Decapodiformes</taxon>
        <taxon>Sepiida</taxon>
        <taxon>Sepiina</taxon>
        <taxon>Sepiidae</taxon>
        <taxon>Acanthosepion</taxon>
    </lineage>
</organism>
<feature type="domain" description="R3H" evidence="4">
    <location>
        <begin position="246"/>
        <end position="309"/>
    </location>
</feature>
<dbReference type="OrthoDB" id="278430at2759"/>
<dbReference type="SUPFAM" id="SSF82708">
    <property type="entry name" value="R3H domain"/>
    <property type="match status" value="1"/>
</dbReference>
<feature type="region of interest" description="Disordered" evidence="2">
    <location>
        <begin position="1"/>
        <end position="23"/>
    </location>
</feature>
<feature type="region of interest" description="Disordered" evidence="2">
    <location>
        <begin position="63"/>
        <end position="137"/>
    </location>
</feature>
<keyword evidence="3" id="KW-1133">Transmembrane helix</keyword>
<evidence type="ECO:0000259" key="5">
    <source>
        <dbReference type="PROSITE" id="PS51673"/>
    </source>
</evidence>
<evidence type="ECO:0000256" key="3">
    <source>
        <dbReference type="SAM" id="Phobius"/>
    </source>
</evidence>
<sequence length="732" mass="80223">MCQNVKKSVVDSGGGGMSGQQSKTASTELTLDHFLERKFFCLGNLVCFILVQVLIMAEPVERRPPKPLQKQTEFEETEDDNSTHSPSSDQSDNTITAGTETPGVQSSGESPKSTSPEDYKSSVHLDHEQQPSESVQIVIKSTRYPLLQTKTKSLRRSAALCCETDEDGSPPPENHTIQTDASRDVLSLPHPSGRNRLEEEGSQSSEAGTSLSSSRDSSVDIPYTDSTGIDLEDFIKKTLNKTPKDRKILLKLETDLIKFVKEPEHLFLKFPPMSSYDRMLVHRVAAYFGLDHNIDQTGKCVIVNKTPSTRLPEFSFQEHIQDVDTQVGKKQILKRNGSLEETHTMEKPHLSRTSRTKSLEERLQEYNETRARIFKSPQASMDDPQLNIMRKLSRPASLGGSKEDLGSRPWSSTDSSSGYGTDSSVKSRVPVTKAGSFGGFSNSHSIKAGIFRGNSLSKTDSISSGTSSCLGSPMPTIPCTPPRNSVSVTSPHSAGSNSSSTSVQSPLQNNTTGMTSPVQFRSQYFLVISGSESIPAGSMIINPQTGQIYLNADGTIYRHNPNQTLPASVSFNPAAPVFSQHQFMMDTRQYPDSGNISELSQQLASVNMTQQQQTAPEALGEIPPGTPRQILYGNSTAPTQIQTSCAQPTAAFQQGYPTAPGVANQPFRYMLPVPLLQSIIPHMDKIAIILKLHNTSLLQLPTHKWVIILITLQHIGLLPHLVKLLCLLPMYL</sequence>
<dbReference type="PANTHER" id="PTHR15672">
    <property type="entry name" value="CAMP-REGULATED PHOSPHOPROTEIN 21 RELATED R3H DOMAIN CONTAINING PROTEIN"/>
    <property type="match status" value="1"/>
</dbReference>
<dbReference type="PANTHER" id="PTHR15672:SF8">
    <property type="entry name" value="PROTEIN ENCORE"/>
    <property type="match status" value="1"/>
</dbReference>
<dbReference type="InterPro" id="IPR001374">
    <property type="entry name" value="R3H_dom"/>
</dbReference>
<dbReference type="Pfam" id="PF01424">
    <property type="entry name" value="R3H"/>
    <property type="match status" value="1"/>
</dbReference>
<feature type="region of interest" description="Disordered" evidence="2">
    <location>
        <begin position="335"/>
        <end position="359"/>
    </location>
</feature>
<keyword evidence="1" id="KW-0597">Phosphoprotein</keyword>
<feature type="compositionally biased region" description="Basic and acidic residues" evidence="2">
    <location>
        <begin position="115"/>
        <end position="130"/>
    </location>
</feature>
<feature type="domain" description="SUZ" evidence="5">
    <location>
        <begin position="310"/>
        <end position="378"/>
    </location>
</feature>
<dbReference type="AlphaFoldDB" id="A0A812D8V6"/>
<dbReference type="EMBL" id="CAHIKZ030002658">
    <property type="protein sequence ID" value="CAE1290435.1"/>
    <property type="molecule type" value="Genomic_DNA"/>
</dbReference>
<evidence type="ECO:0000313" key="7">
    <source>
        <dbReference type="Proteomes" id="UP000597762"/>
    </source>
</evidence>
<dbReference type="PROSITE" id="PS51061">
    <property type="entry name" value="R3H"/>
    <property type="match status" value="1"/>
</dbReference>
<dbReference type="Pfam" id="PF12752">
    <property type="entry name" value="SUZ"/>
    <property type="match status" value="1"/>
</dbReference>
<name>A0A812D8V6_ACAPH</name>
<feature type="transmembrane region" description="Helical" evidence="3">
    <location>
        <begin position="39"/>
        <end position="57"/>
    </location>
</feature>
<feature type="region of interest" description="Disordered" evidence="2">
    <location>
        <begin position="162"/>
        <end position="219"/>
    </location>
</feature>
<evidence type="ECO:0000313" key="6">
    <source>
        <dbReference type="EMBL" id="CAE1290435.1"/>
    </source>
</evidence>
<keyword evidence="3" id="KW-0472">Membrane</keyword>
<dbReference type="InterPro" id="IPR024771">
    <property type="entry name" value="SUZ"/>
</dbReference>
<dbReference type="SMART" id="SM00393">
    <property type="entry name" value="R3H"/>
    <property type="match status" value="1"/>
</dbReference>
<keyword evidence="3" id="KW-0812">Transmembrane</keyword>
<dbReference type="PROSITE" id="PS51673">
    <property type="entry name" value="SUZ"/>
    <property type="match status" value="1"/>
</dbReference>
<feature type="compositionally biased region" description="Polar residues" evidence="2">
    <location>
        <begin position="83"/>
        <end position="114"/>
    </location>
</feature>
<dbReference type="CDD" id="cd02642">
    <property type="entry name" value="R3H_encore_like"/>
    <property type="match status" value="1"/>
</dbReference>
<evidence type="ECO:0000259" key="4">
    <source>
        <dbReference type="PROSITE" id="PS51061"/>
    </source>
</evidence>
<gene>
    <name evidence="6" type="ORF">SPHA_48196</name>
</gene>
<feature type="region of interest" description="Disordered" evidence="2">
    <location>
        <begin position="462"/>
        <end position="515"/>
    </location>
</feature>
<dbReference type="InterPro" id="IPR036867">
    <property type="entry name" value="R3H_dom_sf"/>
</dbReference>
<feature type="compositionally biased region" description="Low complexity" evidence="2">
    <location>
        <begin position="462"/>
        <end position="472"/>
    </location>
</feature>
<feature type="compositionally biased region" description="Basic and acidic residues" evidence="2">
    <location>
        <begin position="337"/>
        <end position="349"/>
    </location>
</feature>
<evidence type="ECO:0000256" key="1">
    <source>
        <dbReference type="ARBA" id="ARBA00022553"/>
    </source>
</evidence>